<feature type="region of interest" description="Disordered" evidence="1">
    <location>
        <begin position="442"/>
        <end position="466"/>
    </location>
</feature>
<dbReference type="EMBL" id="LFZN01000023">
    <property type="protein sequence ID" value="KXT04202.1"/>
    <property type="molecule type" value="Genomic_DNA"/>
</dbReference>
<comment type="caution">
    <text evidence="3">The sequence shown here is derived from an EMBL/GenBank/DDBJ whole genome shotgun (WGS) entry which is preliminary data.</text>
</comment>
<evidence type="ECO:0000256" key="1">
    <source>
        <dbReference type="SAM" id="MobiDB-lite"/>
    </source>
</evidence>
<evidence type="ECO:0000313" key="3">
    <source>
        <dbReference type="EMBL" id="KXT04202.1"/>
    </source>
</evidence>
<feature type="region of interest" description="Disordered" evidence="1">
    <location>
        <begin position="480"/>
        <end position="548"/>
    </location>
</feature>
<evidence type="ECO:0000313" key="4">
    <source>
        <dbReference type="Proteomes" id="UP000070133"/>
    </source>
</evidence>
<sequence>MRRLLSLILSKLSLPSFGWYYGGGYGQQQDDSNLVFGLELTLTGAHCAVAFPNGTSTGLASIEGDAAYVELMQEWLKIATAKDGHLHARRSYPLPPHFIGQSEYVNQELQFSNPWWIDRMWRKMYSSVDWVPPNLALEDFHYDSATTILQDNLRTLRNKCFANLGGEWELDEPYAEVALPVWLYKDVPLYDQDVLGEYSDLRDHRQTTSTPFCSLTSRISTAIQHIGFTRSTFPTASDVEFAREYGGAWLMGPPSSPDMQATMSLKTLAHGGLAESAVVIVDLKTTKTLNVTSAWVTTTSKMQGRAYAGMADASIRGLWIRDTTQDLPLDALDAGNPELLSDAVEFLSSRIYENFSCPSTLILLTGDGTSRLIASPPDNPLLAAIGAAELAREECTPSPSTLPIATATFNMTRTHKATDRDHAGLANGTAAPEEHLPRYFAKEGFSGSNPQSVKKQGGGKGNWGQAGTSELEDYNYNMAKPKRRSNSSSMAAGHNMFKTKFEDTDPEALVEYDEDIHGPDQHELEKMSTSSSADTMGSVEEEDIKDTK</sequence>
<protein>
    <submittedName>
        <fullName evidence="3">Uncharacterized protein</fullName>
    </submittedName>
</protein>
<dbReference type="STRING" id="321146.A0A139HP93"/>
<feature type="chain" id="PRO_5007806749" evidence="2">
    <location>
        <begin position="19"/>
        <end position="548"/>
    </location>
</feature>
<dbReference type="Proteomes" id="UP000070133">
    <property type="component" value="Unassembled WGS sequence"/>
</dbReference>
<feature type="compositionally biased region" description="Acidic residues" evidence="1">
    <location>
        <begin position="539"/>
        <end position="548"/>
    </location>
</feature>
<keyword evidence="2" id="KW-0732">Signal</keyword>
<accession>A0A139HP93</accession>
<dbReference type="AlphaFoldDB" id="A0A139HP93"/>
<feature type="compositionally biased region" description="Basic and acidic residues" evidence="1">
    <location>
        <begin position="515"/>
        <end position="526"/>
    </location>
</feature>
<reference evidence="3 4" key="1">
    <citation type="submission" date="2015-07" db="EMBL/GenBank/DDBJ databases">
        <title>Comparative genomics of the Sigatoka disease complex on banana suggests a link between parallel evolutionary changes in Pseudocercospora fijiensis and Pseudocercospora eumusae and increased virulence on the banana host.</title>
        <authorList>
            <person name="Chang T.-C."/>
            <person name="Salvucci A."/>
            <person name="Crous P.W."/>
            <person name="Stergiopoulos I."/>
        </authorList>
    </citation>
    <scope>NUCLEOTIDE SEQUENCE [LARGE SCALE GENOMIC DNA]</scope>
    <source>
        <strain evidence="3 4">CBS 114824</strain>
    </source>
</reference>
<keyword evidence="4" id="KW-1185">Reference proteome</keyword>
<feature type="signal peptide" evidence="2">
    <location>
        <begin position="1"/>
        <end position="18"/>
    </location>
</feature>
<gene>
    <name evidence="3" type="ORF">AC578_123</name>
</gene>
<feature type="compositionally biased region" description="Acidic residues" evidence="1">
    <location>
        <begin position="504"/>
        <end position="514"/>
    </location>
</feature>
<evidence type="ECO:0000256" key="2">
    <source>
        <dbReference type="SAM" id="SignalP"/>
    </source>
</evidence>
<name>A0A139HP93_9PEZI</name>
<proteinExistence type="predicted"/>
<organism evidence="3 4">
    <name type="scientific">Pseudocercospora eumusae</name>
    <dbReference type="NCBI Taxonomy" id="321146"/>
    <lineage>
        <taxon>Eukaryota</taxon>
        <taxon>Fungi</taxon>
        <taxon>Dikarya</taxon>
        <taxon>Ascomycota</taxon>
        <taxon>Pezizomycotina</taxon>
        <taxon>Dothideomycetes</taxon>
        <taxon>Dothideomycetidae</taxon>
        <taxon>Mycosphaerellales</taxon>
        <taxon>Mycosphaerellaceae</taxon>
        <taxon>Pseudocercospora</taxon>
    </lineage>
</organism>
<dbReference type="OrthoDB" id="2122308at2759"/>